<evidence type="ECO:0000256" key="5">
    <source>
        <dbReference type="ARBA" id="ARBA00022679"/>
    </source>
</evidence>
<evidence type="ECO:0000256" key="4">
    <source>
        <dbReference type="ARBA" id="ARBA00012251"/>
    </source>
</evidence>
<dbReference type="SUPFAM" id="SSF57850">
    <property type="entry name" value="RING/U-box"/>
    <property type="match status" value="3"/>
</dbReference>
<dbReference type="GO" id="GO:0016567">
    <property type="term" value="P:protein ubiquitination"/>
    <property type="evidence" value="ECO:0007669"/>
    <property type="project" value="InterPro"/>
</dbReference>
<organism evidence="19 20">
    <name type="scientific">Postia placenta MAD-698-R-SB12</name>
    <dbReference type="NCBI Taxonomy" id="670580"/>
    <lineage>
        <taxon>Eukaryota</taxon>
        <taxon>Fungi</taxon>
        <taxon>Dikarya</taxon>
        <taxon>Basidiomycota</taxon>
        <taxon>Agaricomycotina</taxon>
        <taxon>Agaricomycetes</taxon>
        <taxon>Polyporales</taxon>
        <taxon>Adustoporiaceae</taxon>
        <taxon>Rhodonia</taxon>
    </lineage>
</organism>
<evidence type="ECO:0000256" key="8">
    <source>
        <dbReference type="ARBA" id="ARBA00022737"/>
    </source>
</evidence>
<sequence length="456" mass="51863">MSATTVTVHPDLERCTSLQQEEWEVLESIYPDSVSGDISSGTLKLVIPIEFSDPKTVSVPLRASGPTHLPLATLPPLLLDIVLPPSYPYGPPAIVSLHATYAWFPLGIALQRRLLEMWEEGEGVLYTWVEWLRSGEFLDVLGLTFTSHGEHCIRIPHPAPHVLVTALEAYDKSMQLTRFSQTSYTCEICLTSIKGARCILLSCSHVFCRACLEDFWKLCIAEGDIGRVGCPDPQCVKAGREATEEDVRRVVTEEEVRRWKWLREKRELERDPTIIHCPMSFCQRPVPKPQNVDEGSGWERLRTCPDCGYSFCAYCKRTWHGPLSDCPISETEAFVLEYMGLPEGSSERLVLERRFGATNIRRLVAKYQEEQANKQWLEQSTMACPSCHVHVEKSLGCNHMTCAKCKQHFCYRCGEKLLPSNPYVHFSTPGLRCYSKLFDFQSIDDEWQPVEGFEHL</sequence>
<keyword evidence="5" id="KW-0808">Transferase</keyword>
<name>A0A1X6NHA7_9APHY</name>
<dbReference type="PANTHER" id="PTHR11685">
    <property type="entry name" value="RBR FAMILY RING FINGER AND IBR DOMAIN-CONTAINING"/>
    <property type="match status" value="1"/>
</dbReference>
<proteinExistence type="inferred from homology"/>
<dbReference type="GO" id="GO:0005737">
    <property type="term" value="C:cytoplasm"/>
    <property type="evidence" value="ECO:0007669"/>
    <property type="project" value="UniProtKB-ARBA"/>
</dbReference>
<reference evidence="19 20" key="1">
    <citation type="submission" date="2017-04" db="EMBL/GenBank/DDBJ databases">
        <title>Genome Sequence of the Model Brown-Rot Fungus Postia placenta SB12.</title>
        <authorList>
            <consortium name="DOE Joint Genome Institute"/>
            <person name="Gaskell J."/>
            <person name="Kersten P."/>
            <person name="Larrondo L.F."/>
            <person name="Canessa P."/>
            <person name="Martinez D."/>
            <person name="Hibbett D."/>
            <person name="Schmoll M."/>
            <person name="Kubicek C.P."/>
            <person name="Martinez A.T."/>
            <person name="Yadav J."/>
            <person name="Master E."/>
            <person name="Magnuson J.K."/>
            <person name="James T."/>
            <person name="Yaver D."/>
            <person name="Berka R."/>
            <person name="Labutti K."/>
            <person name="Lipzen A."/>
            <person name="Aerts A."/>
            <person name="Barry K."/>
            <person name="Henrissat B."/>
            <person name="Blanchette R."/>
            <person name="Grigoriev I."/>
            <person name="Cullen D."/>
        </authorList>
    </citation>
    <scope>NUCLEOTIDE SEQUENCE [LARGE SCALE GENOMIC DNA]</scope>
    <source>
        <strain evidence="19 20">MAD-698-R-SB12</strain>
    </source>
</reference>
<comment type="catalytic activity">
    <reaction evidence="1">
        <text>[E2 ubiquitin-conjugating enzyme]-S-ubiquitinyl-L-cysteine + [acceptor protein]-L-lysine = [E2 ubiquitin-conjugating enzyme]-L-cysteine + [acceptor protein]-N(6)-ubiquitinyl-L-lysine.</text>
        <dbReference type="EC" id="2.3.2.31"/>
    </reaction>
</comment>
<dbReference type="InterPro" id="IPR006575">
    <property type="entry name" value="RWD_dom"/>
</dbReference>
<protein>
    <recommendedName>
        <fullName evidence="4">RBR-type E3 ubiquitin transferase</fullName>
        <ecNumber evidence="4">2.3.2.31</ecNumber>
    </recommendedName>
</protein>
<keyword evidence="10" id="KW-0833">Ubl conjugation pathway</keyword>
<dbReference type="InterPro" id="IPR002867">
    <property type="entry name" value="IBR_dom"/>
</dbReference>
<dbReference type="InterPro" id="IPR031127">
    <property type="entry name" value="E3_UB_ligase_RBR"/>
</dbReference>
<evidence type="ECO:0000313" key="19">
    <source>
        <dbReference type="EMBL" id="OSX67753.1"/>
    </source>
</evidence>
<dbReference type="Gene3D" id="1.20.120.1750">
    <property type="match status" value="1"/>
</dbReference>
<dbReference type="InterPro" id="IPR044066">
    <property type="entry name" value="TRIAD_supradom"/>
</dbReference>
<evidence type="ECO:0000313" key="20">
    <source>
        <dbReference type="Proteomes" id="UP000194127"/>
    </source>
</evidence>
<evidence type="ECO:0000256" key="3">
    <source>
        <dbReference type="ARBA" id="ARBA00004906"/>
    </source>
</evidence>
<dbReference type="RefSeq" id="XP_024344547.1">
    <property type="nucleotide sequence ID" value="XM_024483675.1"/>
</dbReference>
<evidence type="ECO:0000256" key="15">
    <source>
        <dbReference type="PROSITE-ProRule" id="PRU00175"/>
    </source>
</evidence>
<feature type="domain" description="RING-type" evidence="18">
    <location>
        <begin position="182"/>
        <end position="437"/>
    </location>
</feature>
<comment type="pathway">
    <text evidence="3">Protein modification; protein ubiquitination.</text>
</comment>
<keyword evidence="7" id="KW-0479">Metal-binding</keyword>
<dbReference type="AlphaFoldDB" id="A0A1X6NHA7"/>
<dbReference type="InterPro" id="IPR017907">
    <property type="entry name" value="Znf_RING_CS"/>
</dbReference>
<evidence type="ECO:0000256" key="14">
    <source>
        <dbReference type="ARBA" id="ARBA00044508"/>
    </source>
</evidence>
<dbReference type="SMART" id="SM00591">
    <property type="entry name" value="RWD"/>
    <property type="match status" value="1"/>
</dbReference>
<keyword evidence="8" id="KW-0677">Repeat</keyword>
<dbReference type="GO" id="GO:0008270">
    <property type="term" value="F:zinc ion binding"/>
    <property type="evidence" value="ECO:0007669"/>
    <property type="project" value="UniProtKB-KW"/>
</dbReference>
<evidence type="ECO:0000259" key="18">
    <source>
        <dbReference type="PROSITE" id="PS51873"/>
    </source>
</evidence>
<evidence type="ECO:0000259" key="17">
    <source>
        <dbReference type="PROSITE" id="PS50908"/>
    </source>
</evidence>
<dbReference type="EMBL" id="KZ110591">
    <property type="protein sequence ID" value="OSX67753.1"/>
    <property type="molecule type" value="Genomic_DNA"/>
</dbReference>
<dbReference type="FunFam" id="3.30.40.10:FF:000051">
    <property type="entry name" value="RBR-type E3 ubiquitin transferase"/>
    <property type="match status" value="1"/>
</dbReference>
<dbReference type="STRING" id="670580.A0A1X6NHA7"/>
<dbReference type="InterPro" id="IPR016135">
    <property type="entry name" value="UBQ-conjugating_enzyme/RWD"/>
</dbReference>
<feature type="domain" description="RWD" evidence="17">
    <location>
        <begin position="21"/>
        <end position="141"/>
    </location>
</feature>
<evidence type="ECO:0000256" key="2">
    <source>
        <dbReference type="ARBA" id="ARBA00004167"/>
    </source>
</evidence>
<keyword evidence="9 15" id="KW-0863">Zinc-finger</keyword>
<dbReference type="GeneID" id="36328624"/>
<dbReference type="CDD" id="cd20354">
    <property type="entry name" value="Rcat_RBR_RNF14"/>
    <property type="match status" value="1"/>
</dbReference>
<comment type="similarity">
    <text evidence="14">Belongs to the RBR family. RNF14 subfamily.</text>
</comment>
<dbReference type="PROSITE" id="PS00518">
    <property type="entry name" value="ZF_RING_1"/>
    <property type="match status" value="1"/>
</dbReference>
<dbReference type="Pfam" id="PF01485">
    <property type="entry name" value="IBR"/>
    <property type="match status" value="1"/>
</dbReference>
<dbReference type="OrthoDB" id="1431934at2759"/>
<dbReference type="CDD" id="cd23134">
    <property type="entry name" value="RING-HC_ITT1-like"/>
    <property type="match status" value="1"/>
</dbReference>
<evidence type="ECO:0000256" key="7">
    <source>
        <dbReference type="ARBA" id="ARBA00022723"/>
    </source>
</evidence>
<evidence type="ECO:0000256" key="11">
    <source>
        <dbReference type="ARBA" id="ARBA00022833"/>
    </source>
</evidence>
<dbReference type="Proteomes" id="UP000194127">
    <property type="component" value="Unassembled WGS sequence"/>
</dbReference>
<keyword evidence="20" id="KW-1185">Reference proteome</keyword>
<feature type="domain" description="RING-type" evidence="16">
    <location>
        <begin position="186"/>
        <end position="231"/>
    </location>
</feature>
<dbReference type="EC" id="2.3.2.31" evidence="4"/>
<evidence type="ECO:0000256" key="1">
    <source>
        <dbReference type="ARBA" id="ARBA00001798"/>
    </source>
</evidence>
<comment type="subcellular location">
    <subcellularLocation>
        <location evidence="2">Membrane</location>
        <topology evidence="2">Single-pass membrane protein</topology>
    </subcellularLocation>
</comment>
<dbReference type="InterPro" id="IPR047548">
    <property type="entry name" value="Rcat_RBR_RNF14"/>
</dbReference>
<dbReference type="SUPFAM" id="SSF54495">
    <property type="entry name" value="UBC-like"/>
    <property type="match status" value="1"/>
</dbReference>
<keyword evidence="13" id="KW-0472">Membrane</keyword>
<evidence type="ECO:0000256" key="12">
    <source>
        <dbReference type="ARBA" id="ARBA00022989"/>
    </source>
</evidence>
<dbReference type="Gene3D" id="3.10.110.10">
    <property type="entry name" value="Ubiquitin Conjugating Enzyme"/>
    <property type="match status" value="1"/>
</dbReference>
<evidence type="ECO:0000256" key="13">
    <source>
        <dbReference type="ARBA" id="ARBA00023136"/>
    </source>
</evidence>
<dbReference type="CDD" id="cd20341">
    <property type="entry name" value="BRcat_RBR_RNF14"/>
    <property type="match status" value="1"/>
</dbReference>
<keyword evidence="6" id="KW-0812">Transmembrane</keyword>
<evidence type="ECO:0000259" key="16">
    <source>
        <dbReference type="PROSITE" id="PS50089"/>
    </source>
</evidence>
<dbReference type="GO" id="GO:0061630">
    <property type="term" value="F:ubiquitin protein ligase activity"/>
    <property type="evidence" value="ECO:0007669"/>
    <property type="project" value="UniProtKB-EC"/>
</dbReference>
<dbReference type="PROSITE" id="PS50089">
    <property type="entry name" value="ZF_RING_2"/>
    <property type="match status" value="1"/>
</dbReference>
<dbReference type="Gene3D" id="3.30.40.10">
    <property type="entry name" value="Zinc/RING finger domain, C3HC4 (zinc finger)"/>
    <property type="match status" value="1"/>
</dbReference>
<dbReference type="GO" id="GO:0031090">
    <property type="term" value="C:organelle membrane"/>
    <property type="evidence" value="ECO:0007669"/>
    <property type="project" value="UniProtKB-ARBA"/>
</dbReference>
<dbReference type="PROSITE" id="PS50908">
    <property type="entry name" value="RWD"/>
    <property type="match status" value="1"/>
</dbReference>
<keyword evidence="12" id="KW-1133">Transmembrane helix</keyword>
<accession>A0A1X6NHA7</accession>
<dbReference type="Pfam" id="PF05773">
    <property type="entry name" value="RWD"/>
    <property type="match status" value="1"/>
</dbReference>
<evidence type="ECO:0000256" key="6">
    <source>
        <dbReference type="ARBA" id="ARBA00022692"/>
    </source>
</evidence>
<evidence type="ECO:0000256" key="9">
    <source>
        <dbReference type="ARBA" id="ARBA00022771"/>
    </source>
</evidence>
<dbReference type="InterPro" id="IPR013083">
    <property type="entry name" value="Znf_RING/FYVE/PHD"/>
</dbReference>
<evidence type="ECO:0000256" key="10">
    <source>
        <dbReference type="ARBA" id="ARBA00022786"/>
    </source>
</evidence>
<dbReference type="InterPro" id="IPR001841">
    <property type="entry name" value="Znf_RING"/>
</dbReference>
<dbReference type="SMART" id="SM00647">
    <property type="entry name" value="IBR"/>
    <property type="match status" value="2"/>
</dbReference>
<gene>
    <name evidence="19" type="ORF">POSPLADRAFT_1127883</name>
</gene>
<dbReference type="Pfam" id="PF22191">
    <property type="entry name" value="IBR_1"/>
    <property type="match status" value="1"/>
</dbReference>
<dbReference type="PROSITE" id="PS51873">
    <property type="entry name" value="TRIAD"/>
    <property type="match status" value="1"/>
</dbReference>
<keyword evidence="11" id="KW-0862">Zinc</keyword>
<dbReference type="CDD" id="cd23820">
    <property type="entry name" value="RWD_RNF14"/>
    <property type="match status" value="1"/>
</dbReference>